<reference evidence="2" key="1">
    <citation type="submission" date="2020-05" db="EMBL/GenBank/DDBJ databases">
        <title>Mycena genomes resolve the evolution of fungal bioluminescence.</title>
        <authorList>
            <person name="Tsai I.J."/>
        </authorList>
    </citation>
    <scope>NUCLEOTIDE SEQUENCE</scope>
    <source>
        <strain evidence="2">CCC161011</strain>
    </source>
</reference>
<gene>
    <name evidence="2" type="ORF">MVEN_00109600</name>
</gene>
<keyword evidence="3" id="KW-1185">Reference proteome</keyword>
<sequence>MDILHIDNELVVLQRSATELVIYCRLAGIVVTISWPTHNGVKIKAAGLRAWLLARGLFIECFCGFTSHRTEPKPCRFVVSKVTGDMFGFCHYAQARCPFKINFTEVHDTCLLTSEYPDLPTLARGQAPDMDLLLVAFTLHGYHHDLAPHFEGYAGEHNSGYPAGTHQLSGPLLTRRPSNAHASRRRRQSSPYLRYQQQVPASNARYLEINDLPPRRLVQTAPARVPARSANADAGPSRIPMDSASGRRGIETEGKEGNMLQKLIAGQGISEGLIEKCSKCGCLFTASALKGHIKKCLGVIDLS</sequence>
<proteinExistence type="predicted"/>
<evidence type="ECO:0000313" key="2">
    <source>
        <dbReference type="EMBL" id="KAF7372479.1"/>
    </source>
</evidence>
<feature type="region of interest" description="Disordered" evidence="1">
    <location>
        <begin position="157"/>
        <end position="194"/>
    </location>
</feature>
<dbReference type="AlphaFoldDB" id="A0A8H6Z7L2"/>
<feature type="region of interest" description="Disordered" evidence="1">
    <location>
        <begin position="225"/>
        <end position="248"/>
    </location>
</feature>
<evidence type="ECO:0000256" key="1">
    <source>
        <dbReference type="SAM" id="MobiDB-lite"/>
    </source>
</evidence>
<evidence type="ECO:0000313" key="3">
    <source>
        <dbReference type="Proteomes" id="UP000620124"/>
    </source>
</evidence>
<dbReference type="Proteomes" id="UP000620124">
    <property type="component" value="Unassembled WGS sequence"/>
</dbReference>
<accession>A0A8H6Z7L2</accession>
<organism evidence="2 3">
    <name type="scientific">Mycena venus</name>
    <dbReference type="NCBI Taxonomy" id="2733690"/>
    <lineage>
        <taxon>Eukaryota</taxon>
        <taxon>Fungi</taxon>
        <taxon>Dikarya</taxon>
        <taxon>Basidiomycota</taxon>
        <taxon>Agaricomycotina</taxon>
        <taxon>Agaricomycetes</taxon>
        <taxon>Agaricomycetidae</taxon>
        <taxon>Agaricales</taxon>
        <taxon>Marasmiineae</taxon>
        <taxon>Mycenaceae</taxon>
        <taxon>Mycena</taxon>
    </lineage>
</organism>
<protein>
    <submittedName>
        <fullName evidence="2">Uncharacterized protein</fullName>
    </submittedName>
</protein>
<dbReference type="OrthoDB" id="3070804at2759"/>
<comment type="caution">
    <text evidence="2">The sequence shown here is derived from an EMBL/GenBank/DDBJ whole genome shotgun (WGS) entry which is preliminary data.</text>
</comment>
<name>A0A8H6Z7L2_9AGAR</name>
<dbReference type="EMBL" id="JACAZI010000001">
    <property type="protein sequence ID" value="KAF7372479.1"/>
    <property type="molecule type" value="Genomic_DNA"/>
</dbReference>